<feature type="compositionally biased region" description="Basic and acidic residues" evidence="1">
    <location>
        <begin position="1"/>
        <end position="16"/>
    </location>
</feature>
<dbReference type="OrthoDB" id="595640at2"/>
<feature type="region of interest" description="Disordered" evidence="1">
    <location>
        <begin position="1"/>
        <end position="26"/>
    </location>
</feature>
<feature type="non-terminal residue" evidence="2">
    <location>
        <position position="1"/>
    </location>
</feature>
<reference evidence="2 3" key="1">
    <citation type="submission" date="2018-05" db="EMBL/GenBank/DDBJ databases">
        <title>Marinifilum breve JC075T sp. nov., a marine bacterium isolated from Yongle Blue Hole in the South China Sea.</title>
        <authorList>
            <person name="Fu T."/>
        </authorList>
    </citation>
    <scope>NUCLEOTIDE SEQUENCE [LARGE SCALE GENOMIC DNA]</scope>
    <source>
        <strain evidence="2 3">JC075</strain>
    </source>
</reference>
<evidence type="ECO:0008006" key="4">
    <source>
        <dbReference type="Google" id="ProtNLM"/>
    </source>
</evidence>
<organism evidence="2 3">
    <name type="scientific">Marinifilum breve</name>
    <dbReference type="NCBI Taxonomy" id="2184082"/>
    <lineage>
        <taxon>Bacteria</taxon>
        <taxon>Pseudomonadati</taxon>
        <taxon>Bacteroidota</taxon>
        <taxon>Bacteroidia</taxon>
        <taxon>Marinilabiliales</taxon>
        <taxon>Marinifilaceae</taxon>
    </lineage>
</organism>
<dbReference type="EMBL" id="QFLI01000177">
    <property type="protein sequence ID" value="PXX90030.1"/>
    <property type="molecule type" value="Genomic_DNA"/>
</dbReference>
<dbReference type="RefSeq" id="WP_133250160.1">
    <property type="nucleotide sequence ID" value="NZ_QFLI01000177.1"/>
</dbReference>
<dbReference type="InterPro" id="IPR010221">
    <property type="entry name" value="VCBS_dom"/>
</dbReference>
<dbReference type="Pfam" id="PF17963">
    <property type="entry name" value="Big_9"/>
    <property type="match status" value="1"/>
</dbReference>
<comment type="caution">
    <text evidence="2">The sequence shown here is derived from an EMBL/GenBank/DDBJ whole genome shotgun (WGS) entry which is preliminary data.</text>
</comment>
<name>A0A2V3ZIZ8_9BACT</name>
<proteinExistence type="predicted"/>
<keyword evidence="3" id="KW-1185">Reference proteome</keyword>
<sequence>DDVPDAKDDGEYRLEQAGDSTGNTVTGNLLIDNDTQGADGATITSITYTDESGNAATAVVDPVNGVTVDTQYGMLTVDASGAWTYTADTDIVNVSGQDVEDDFTYTLTDGDGDSDTATVHLVIGDDGP</sequence>
<evidence type="ECO:0000313" key="3">
    <source>
        <dbReference type="Proteomes" id="UP000248079"/>
    </source>
</evidence>
<dbReference type="NCBIfam" id="TIGR01965">
    <property type="entry name" value="VCBS_repeat"/>
    <property type="match status" value="1"/>
</dbReference>
<gene>
    <name evidence="2" type="ORF">DF185_23375</name>
</gene>
<feature type="non-terminal residue" evidence="2">
    <location>
        <position position="128"/>
    </location>
</feature>
<dbReference type="AlphaFoldDB" id="A0A2V3ZIZ8"/>
<evidence type="ECO:0000256" key="1">
    <source>
        <dbReference type="SAM" id="MobiDB-lite"/>
    </source>
</evidence>
<dbReference type="Proteomes" id="UP000248079">
    <property type="component" value="Unassembled WGS sequence"/>
</dbReference>
<evidence type="ECO:0000313" key="2">
    <source>
        <dbReference type="EMBL" id="PXX90030.1"/>
    </source>
</evidence>
<protein>
    <recommendedName>
        <fullName evidence="4">RapA2 cadherin-like domain-containing protein</fullName>
    </recommendedName>
</protein>
<accession>A0A2V3ZIZ8</accession>